<dbReference type="InterPro" id="IPR038120">
    <property type="entry name" value="Rpb1_funnel_sf"/>
</dbReference>
<dbReference type="InterPro" id="IPR006592">
    <property type="entry name" value="RNA_pol_N"/>
</dbReference>
<evidence type="ECO:0000256" key="12">
    <source>
        <dbReference type="ARBA" id="ARBA00023163"/>
    </source>
</evidence>
<name>A0ABM1ICL1_POLDO</name>
<dbReference type="PANTHER" id="PTHR19376:SF37">
    <property type="entry name" value="DNA-DIRECTED RNA POLYMERASE II SUBUNIT RPB1"/>
    <property type="match status" value="1"/>
</dbReference>
<keyword evidence="10" id="KW-0460">Magnesium</keyword>
<feature type="compositionally biased region" description="Basic and acidic residues" evidence="15">
    <location>
        <begin position="156"/>
        <end position="171"/>
    </location>
</feature>
<keyword evidence="9" id="KW-0862">Zinc</keyword>
<reference evidence="18" key="1">
    <citation type="submission" date="2025-08" db="UniProtKB">
        <authorList>
            <consortium name="RefSeq"/>
        </authorList>
    </citation>
    <scope>IDENTIFICATION</scope>
    <source>
        <tissue evidence="18">Whole body</tissue>
    </source>
</reference>
<organism evidence="17 18">
    <name type="scientific">Polistes dominula</name>
    <name type="common">European paper wasp</name>
    <name type="synonym">Vespa dominula</name>
    <dbReference type="NCBI Taxonomy" id="743375"/>
    <lineage>
        <taxon>Eukaryota</taxon>
        <taxon>Metazoa</taxon>
        <taxon>Ecdysozoa</taxon>
        <taxon>Arthropoda</taxon>
        <taxon>Hexapoda</taxon>
        <taxon>Insecta</taxon>
        <taxon>Pterygota</taxon>
        <taxon>Neoptera</taxon>
        <taxon>Endopterygota</taxon>
        <taxon>Hymenoptera</taxon>
        <taxon>Apocrita</taxon>
        <taxon>Aculeata</taxon>
        <taxon>Vespoidea</taxon>
        <taxon>Vespidae</taxon>
        <taxon>Polistinae</taxon>
        <taxon>Polistini</taxon>
        <taxon>Polistes</taxon>
    </lineage>
</organism>
<evidence type="ECO:0000313" key="18">
    <source>
        <dbReference type="RefSeq" id="XP_015177948.1"/>
    </source>
</evidence>
<evidence type="ECO:0000256" key="6">
    <source>
        <dbReference type="ARBA" id="ARBA00022695"/>
    </source>
</evidence>
<comment type="similarity">
    <text evidence="2 14">Belongs to the RNA polymerase beta' chain family.</text>
</comment>
<dbReference type="Gene3D" id="2.40.40.20">
    <property type="match status" value="1"/>
</dbReference>
<dbReference type="RefSeq" id="XP_015177948.1">
    <property type="nucleotide sequence ID" value="XM_015322462.1"/>
</dbReference>
<evidence type="ECO:0000256" key="5">
    <source>
        <dbReference type="ARBA" id="ARBA00022679"/>
    </source>
</evidence>
<dbReference type="CDD" id="cd02733">
    <property type="entry name" value="RNAP_II_RPB1_N"/>
    <property type="match status" value="1"/>
</dbReference>
<evidence type="ECO:0000256" key="1">
    <source>
        <dbReference type="ARBA" id="ARBA00004123"/>
    </source>
</evidence>
<dbReference type="GeneID" id="107067187"/>
<dbReference type="Pfam" id="PF04997">
    <property type="entry name" value="RNA_pol_Rpb1_1"/>
    <property type="match status" value="1"/>
</dbReference>
<keyword evidence="5 14" id="KW-0808">Transferase</keyword>
<keyword evidence="17" id="KW-1185">Reference proteome</keyword>
<keyword evidence="7" id="KW-0479">Metal-binding</keyword>
<dbReference type="InterPro" id="IPR007073">
    <property type="entry name" value="RNA_pol_Rpb1_7"/>
</dbReference>
<feature type="domain" description="RNA polymerase N-terminal" evidence="16">
    <location>
        <begin position="238"/>
        <end position="541"/>
    </location>
</feature>
<feature type="compositionally biased region" description="Low complexity" evidence="15">
    <location>
        <begin position="1841"/>
        <end position="1892"/>
    </location>
</feature>
<feature type="region of interest" description="Disordered" evidence="15">
    <location>
        <begin position="154"/>
        <end position="178"/>
    </location>
</feature>
<dbReference type="InterPro" id="IPR000684">
    <property type="entry name" value="RNA_pol_II_repeat_euk"/>
</dbReference>
<dbReference type="Proteomes" id="UP000694924">
    <property type="component" value="Unplaced"/>
</dbReference>
<dbReference type="InterPro" id="IPR038593">
    <property type="entry name" value="RNA_pol_Rpb1_7_sf"/>
</dbReference>
<dbReference type="NCBIfam" id="NF006336">
    <property type="entry name" value="PRK08566.1"/>
    <property type="match status" value="1"/>
</dbReference>
<keyword evidence="4" id="KW-0597">Phosphoprotein</keyword>
<evidence type="ECO:0000256" key="8">
    <source>
        <dbReference type="ARBA" id="ARBA00022737"/>
    </source>
</evidence>
<dbReference type="GO" id="GO:0000428">
    <property type="term" value="C:DNA-directed RNA polymerase complex"/>
    <property type="evidence" value="ECO:0007669"/>
    <property type="project" value="UniProtKB-KW"/>
</dbReference>
<dbReference type="InterPro" id="IPR000722">
    <property type="entry name" value="RNA_pol_asu"/>
</dbReference>
<dbReference type="SUPFAM" id="SSF64484">
    <property type="entry name" value="beta and beta-prime subunits of DNA dependent RNA-polymerase"/>
    <property type="match status" value="1"/>
</dbReference>
<dbReference type="Pfam" id="PF00623">
    <property type="entry name" value="RNA_pol_Rpb1_2"/>
    <property type="match status" value="1"/>
</dbReference>
<gene>
    <name evidence="18" type="primary">LOC107067187</name>
</gene>
<evidence type="ECO:0000259" key="16">
    <source>
        <dbReference type="SMART" id="SM00663"/>
    </source>
</evidence>
<feature type="region of interest" description="Disordered" evidence="15">
    <location>
        <begin position="1549"/>
        <end position="1918"/>
    </location>
</feature>
<dbReference type="Pfam" id="PF05000">
    <property type="entry name" value="RNA_pol_Rpb1_4"/>
    <property type="match status" value="1"/>
</dbReference>
<dbReference type="CDD" id="cd02584">
    <property type="entry name" value="RNAP_II_Rpb1_C"/>
    <property type="match status" value="1"/>
</dbReference>
<evidence type="ECO:0000256" key="15">
    <source>
        <dbReference type="SAM" id="MobiDB-lite"/>
    </source>
</evidence>
<evidence type="ECO:0000256" key="9">
    <source>
        <dbReference type="ARBA" id="ARBA00022833"/>
    </source>
</evidence>
<protein>
    <recommendedName>
        <fullName evidence="14">DNA-directed RNA polymerase subunit</fullName>
        <ecNumber evidence="14">2.7.7.6</ecNumber>
    </recommendedName>
</protein>
<evidence type="ECO:0000256" key="10">
    <source>
        <dbReference type="ARBA" id="ARBA00022842"/>
    </source>
</evidence>
<evidence type="ECO:0000313" key="17">
    <source>
        <dbReference type="Proteomes" id="UP000694924"/>
    </source>
</evidence>
<keyword evidence="8" id="KW-0677">Repeat</keyword>
<dbReference type="Gene3D" id="1.10.132.30">
    <property type="match status" value="1"/>
</dbReference>
<dbReference type="SMART" id="SM00663">
    <property type="entry name" value="RPOLA_N"/>
    <property type="match status" value="1"/>
</dbReference>
<comment type="subcellular location">
    <subcellularLocation>
        <location evidence="1">Nucleus</location>
    </subcellularLocation>
</comment>
<dbReference type="PROSITE" id="PS00115">
    <property type="entry name" value="RNA_POL_II_REPEAT"/>
    <property type="match status" value="14"/>
</dbReference>
<dbReference type="Pfam" id="PF04992">
    <property type="entry name" value="RNA_pol_Rpb1_6"/>
    <property type="match status" value="1"/>
</dbReference>
<dbReference type="InterPro" id="IPR042102">
    <property type="entry name" value="RNA_pol_Rpb1_3_sf"/>
</dbReference>
<sequence length="1918" mass="211400">MATTDSKAPLRTVKRVQFGILSPDEIRRMSVTDMGIRFPETMEGGRPKLGGLMDPRQGVIDRNSRCQTCAGNMTECPGHFGHIDLAKPVFHVGFITKTIKILRCVCFYCSKLLVSPHNPKIKEIVMKTKGQPRKRLTFVYDLCKSKNICEGGDEMDINKESTDQQAADRKPGHGGCGRYQPNLRRSGLDVTAEWKHVNEDSQEKKIVLTAERAWEILKHITDEESFILGMDPKFARPDWMVVTVLPVPPLSVRPAVIMYGSAKNQDDLTHKLADIIKSNNELLRNEQAGAAAHVISENIKMLQFHVATLVDNDMPGMPRAMQKSGKPLKAIKARLKGKEGRIRGNLMGKRVDFSARTVITPDPNLRIDQVGVPRSIAQNLTFPEIVTPFNIDKMQELVRRGNSQYPGAKYIVRDNGERIDLRFHPKPSDLHLQCGYRVERHIRDGDLVIFNRQPTLHKMSMMGHRVKVLPWSTFRMNLSCTSPYNADFDGDEMNLHVPQSMETRAEVENIHVTPRQIITPQANKPVMGIVQDTLTAVRKMTKRDVFIEKEQMMNILMFLPSWDGKMPQPCILKPKPLWTGKQIFSLIIPGNVNMIRTHSTHPDEEDDGPYKWISPGDTKVMVEHGELVMGILCKKTLGTSAGSLLHICMLELGHEVCGRFYGNIQTVINNWLLLEGHSIGIGDTIADPQTYLEIQKAIKKAKEDVIEVIQKAHNMELEPTPGNTLRQTFENQVNRILNDARDKTGGSAKKSLTEYNNLKAMVVSGSKGSNINISQVIACVGQQNVEGKRIPFGFRKRTLPHFIKDDYGPESRGFVENSYLAGLTPSEFYFHAMGGREGLIDTAVKTAETGYIQRRLIKAMESVMVHYDGTVRNSVGQLIQLRYGEDGLCGETVEFQNLPTIKLSNKAFEKKFKFDPTNERYLRRIFNEDIVREMMGSGEVISELEREWEQLNKDRATLREIFPSGESKVVLPCNLQRMIWNVQKIFHINKRAPTDLSPMRVIQGVKDLLEKCIIVAGDDRLSKQANENATLLFQCLVRSTLCTKCVSEEFRLSGEAFEWLIGEIETRFQQAQVSPGEMVGALAAQSLGEPATQMTLNTFHFAGVSSKNVTLGVPRLKEIINISKKPKAPSLTVFLTGAAARDAEKAKNVLCRLEHTTLRKVTANTAIYYDPDPQNTVIAEDQEFVNVYYEMPDFDPTKISPWLLRIELDRKRMTDKKLTMEQIAEKINAGFGDDLNCIFNDDNAEKLVLRIRIMNSEDNKFQDTEEETVDKMEDDMFLRCIEANMLSDMTLQGIEAIGKVYMHLPQTDSKKRIVVTETGEFKAIAEWLLETDGTSLMKVLSERDVDPVRTFSNDICEIFQVLGIEAVRKSVEKEMNAVLQFYGLYVNYRHLALLCDVMTAKGHLMAITRHGINRQDTGALMRCSFEETVDVLLDAASHAEVDPMRGVSENIIMGQLPRIGTGCFDLLLDAEKCKAGIEIPMAVGVGVMGSAGMFFGSVATPSMSPQMTPWMGATPGYGASSMSPALGSGMTPGGACFSPSGASDASGLSPAYSAYSPQPGSPGSPGPSMSPYPMSPAGGASPSYSPTSPAYLPTSPSMTPSSPNYSPTSPTYSPTSPNYSPTSPSYSPTSPSYSPTSPSYSPTSPSYSPSSPNYTPASPSYSPTSPSYSPSSPQYSPASPSYSPSSPKYSPTSPSYSPTSPSYSPTSPSYSPTSPSYSPTSPSYSPTSPSYSPTSPSYSPTSPSYSPSSPNYTPASPSYSPTSPSYSPSSPQYSPASPSYSPSSPKYSPTSPSYSPTSPSFAGTSPQYTPASPTYSPTSPTYSPTSPSYSPSSPQHTATGSTRYSPSSPNYSPTSPTYSPTSPQYSPSSTKYSPTSPTYTPTSPSYSPTSPTYSPPVPGYSPTSPTYSPQSPAYETDD</sequence>
<dbReference type="Gene3D" id="6.10.250.2940">
    <property type="match status" value="1"/>
</dbReference>
<dbReference type="Pfam" id="PF04983">
    <property type="entry name" value="RNA_pol_Rpb1_3"/>
    <property type="match status" value="1"/>
</dbReference>
<feature type="compositionally biased region" description="Low complexity" evidence="15">
    <location>
        <begin position="1900"/>
        <end position="1912"/>
    </location>
</feature>
<dbReference type="Gene3D" id="3.30.1360.140">
    <property type="match status" value="1"/>
</dbReference>
<dbReference type="PANTHER" id="PTHR19376">
    <property type="entry name" value="DNA-DIRECTED RNA POLYMERASE"/>
    <property type="match status" value="1"/>
</dbReference>
<dbReference type="InterPro" id="IPR007081">
    <property type="entry name" value="RNA_pol_Rpb1_5"/>
</dbReference>
<evidence type="ECO:0000256" key="3">
    <source>
        <dbReference type="ARBA" id="ARBA00022478"/>
    </source>
</evidence>
<evidence type="ECO:0000256" key="13">
    <source>
        <dbReference type="ARBA" id="ARBA00023242"/>
    </source>
</evidence>
<dbReference type="InterPro" id="IPR007066">
    <property type="entry name" value="RNA_pol_Rpb1_3"/>
</dbReference>
<accession>A0ABM1ICL1</accession>
<evidence type="ECO:0000256" key="4">
    <source>
        <dbReference type="ARBA" id="ARBA00022553"/>
    </source>
</evidence>
<dbReference type="EC" id="2.7.7.6" evidence="14"/>
<dbReference type="Gene3D" id="4.10.860.120">
    <property type="entry name" value="RNA polymerase II, clamp domain"/>
    <property type="match status" value="2"/>
</dbReference>
<evidence type="ECO:0000256" key="11">
    <source>
        <dbReference type="ARBA" id="ARBA00023125"/>
    </source>
</evidence>
<feature type="compositionally biased region" description="Pro residues" evidence="15">
    <location>
        <begin position="1559"/>
        <end position="1574"/>
    </location>
</feature>
<dbReference type="Pfam" id="PF04990">
    <property type="entry name" value="RNA_pol_Rpb1_7"/>
    <property type="match status" value="1"/>
</dbReference>
<dbReference type="InterPro" id="IPR007075">
    <property type="entry name" value="RNA_pol_Rpb1_6"/>
</dbReference>
<dbReference type="Pfam" id="PF05001">
    <property type="entry name" value="RNA_pol_Rpb1_R"/>
    <property type="match status" value="15"/>
</dbReference>
<dbReference type="InterPro" id="IPR007080">
    <property type="entry name" value="RNA_pol_Rpb1_1"/>
</dbReference>
<keyword evidence="11" id="KW-0238">DNA-binding</keyword>
<evidence type="ECO:0000256" key="7">
    <source>
        <dbReference type="ARBA" id="ARBA00022723"/>
    </source>
</evidence>
<dbReference type="PRINTS" id="PR01217">
    <property type="entry name" value="PRICHEXTENSN"/>
</dbReference>
<dbReference type="Gene3D" id="1.10.274.100">
    <property type="entry name" value="RNA polymerase Rpb1, domain 3"/>
    <property type="match status" value="1"/>
</dbReference>
<dbReference type="Gene3D" id="1.10.150.390">
    <property type="match status" value="1"/>
</dbReference>
<dbReference type="Gene3D" id="6.20.50.80">
    <property type="match status" value="1"/>
</dbReference>
<comment type="catalytic activity">
    <reaction evidence="14">
        <text>RNA(n) + a ribonucleoside 5'-triphosphate = RNA(n+1) + diphosphate</text>
        <dbReference type="Rhea" id="RHEA:21248"/>
        <dbReference type="Rhea" id="RHEA-COMP:14527"/>
        <dbReference type="Rhea" id="RHEA-COMP:17342"/>
        <dbReference type="ChEBI" id="CHEBI:33019"/>
        <dbReference type="ChEBI" id="CHEBI:61557"/>
        <dbReference type="ChEBI" id="CHEBI:140395"/>
        <dbReference type="EC" id="2.7.7.6"/>
    </reaction>
</comment>
<keyword evidence="12 14" id="KW-0804">Transcription</keyword>
<evidence type="ECO:0000256" key="14">
    <source>
        <dbReference type="RuleBase" id="RU004279"/>
    </source>
</evidence>
<dbReference type="InterPro" id="IPR044893">
    <property type="entry name" value="RNA_pol_Rpb1_clamp_domain"/>
</dbReference>
<feature type="compositionally biased region" description="Low complexity" evidence="15">
    <location>
        <begin position="1549"/>
        <end position="1558"/>
    </location>
</feature>
<keyword evidence="13" id="KW-0539">Nucleus</keyword>
<keyword evidence="3 14" id="KW-0240">DNA-directed RNA polymerase</keyword>
<proteinExistence type="inferred from homology"/>
<dbReference type="InterPro" id="IPR007083">
    <property type="entry name" value="RNA_pol_Rpb1_4"/>
</dbReference>
<keyword evidence="6 14" id="KW-0548">Nucleotidyltransferase</keyword>
<dbReference type="InterPro" id="IPR045867">
    <property type="entry name" value="DNA-dir_RpoC_beta_prime"/>
</dbReference>
<dbReference type="Pfam" id="PF04998">
    <property type="entry name" value="RNA_pol_Rpb1_5"/>
    <property type="match status" value="1"/>
</dbReference>
<dbReference type="Gene3D" id="3.30.1490.180">
    <property type="entry name" value="RNA polymerase ii"/>
    <property type="match status" value="1"/>
</dbReference>
<comment type="function">
    <text evidence="14">DNA-dependent RNA polymerase catalyzes the transcription of DNA into RNA using the four ribonucleoside triphosphates as substrates.</text>
</comment>
<feature type="compositionally biased region" description="Low complexity" evidence="15">
    <location>
        <begin position="1575"/>
        <end position="1834"/>
    </location>
</feature>
<evidence type="ECO:0000256" key="2">
    <source>
        <dbReference type="ARBA" id="ARBA00006460"/>
    </source>
</evidence>